<organism evidence="2 3">
    <name type="scientific">Gynuella sunshinyii YC6258</name>
    <dbReference type="NCBI Taxonomy" id="1445510"/>
    <lineage>
        <taxon>Bacteria</taxon>
        <taxon>Pseudomonadati</taxon>
        <taxon>Pseudomonadota</taxon>
        <taxon>Gammaproteobacteria</taxon>
        <taxon>Oceanospirillales</taxon>
        <taxon>Saccharospirillaceae</taxon>
        <taxon>Gynuella</taxon>
    </lineage>
</organism>
<reference evidence="2" key="1">
    <citation type="submission" date="2014-01" db="EMBL/GenBank/DDBJ databases">
        <title>Full genme sequencing of cellulolytic bacterium Gynuella sunshinyii YC6258T gen. nov., sp. nov.</title>
        <authorList>
            <person name="Khan H."/>
            <person name="Chung E.J."/>
            <person name="Chung Y.R."/>
        </authorList>
    </citation>
    <scope>NUCLEOTIDE SEQUENCE [LARGE SCALE GENOMIC DNA]</scope>
    <source>
        <strain evidence="2">YC6258</strain>
    </source>
</reference>
<keyword evidence="3" id="KW-1185">Reference proteome</keyword>
<dbReference type="KEGG" id="gsn:YC6258_00487"/>
<dbReference type="SUPFAM" id="SSF55811">
    <property type="entry name" value="Nudix"/>
    <property type="match status" value="1"/>
</dbReference>
<keyword evidence="2" id="KW-0378">Hydrolase</keyword>
<evidence type="ECO:0000259" key="1">
    <source>
        <dbReference type="PROSITE" id="PS51462"/>
    </source>
</evidence>
<dbReference type="RefSeq" id="WP_082070520.1">
    <property type="nucleotide sequence ID" value="NZ_CP007142.1"/>
</dbReference>
<dbReference type="Proteomes" id="UP000032266">
    <property type="component" value="Chromosome"/>
</dbReference>
<dbReference type="HOGENOM" id="CLU_101758_1_0_6"/>
<protein>
    <submittedName>
        <fullName evidence="2">ADP-ribose pyrophosphatase</fullName>
        <ecNumber evidence="2">3.3.1.1</ecNumber>
    </submittedName>
</protein>
<dbReference type="PROSITE" id="PS51462">
    <property type="entry name" value="NUDIX"/>
    <property type="match status" value="1"/>
</dbReference>
<name>A0A0C5VDB8_9GAMM</name>
<dbReference type="EMBL" id="CP007142">
    <property type="protein sequence ID" value="AJQ92537.1"/>
    <property type="molecule type" value="Genomic_DNA"/>
</dbReference>
<dbReference type="EC" id="3.3.1.1" evidence="2"/>
<gene>
    <name evidence="2" type="ORF">YC6258_00487</name>
</gene>
<feature type="domain" description="Nudix hydrolase" evidence="1">
    <location>
        <begin position="79"/>
        <end position="211"/>
    </location>
</feature>
<dbReference type="Pfam" id="PF00293">
    <property type="entry name" value="NUDIX"/>
    <property type="match status" value="1"/>
</dbReference>
<proteinExistence type="predicted"/>
<dbReference type="PATRIC" id="fig|1445510.3.peg.471"/>
<dbReference type="InterPro" id="IPR015797">
    <property type="entry name" value="NUDIX_hydrolase-like_dom_sf"/>
</dbReference>
<dbReference type="InterPro" id="IPR000086">
    <property type="entry name" value="NUDIX_hydrolase_dom"/>
</dbReference>
<dbReference type="PANTHER" id="PTHR43736:SF1">
    <property type="entry name" value="DIHYDRONEOPTERIN TRIPHOSPHATE DIPHOSPHATASE"/>
    <property type="match status" value="1"/>
</dbReference>
<dbReference type="PANTHER" id="PTHR43736">
    <property type="entry name" value="ADP-RIBOSE PYROPHOSPHATASE"/>
    <property type="match status" value="1"/>
</dbReference>
<dbReference type="STRING" id="1445510.YC6258_00487"/>
<dbReference type="OrthoDB" id="129709at2"/>
<evidence type="ECO:0000313" key="3">
    <source>
        <dbReference type="Proteomes" id="UP000032266"/>
    </source>
</evidence>
<sequence length="214" mass="24396">MLCRDKDGLSAMVGVTIAGGTNTLPGFRILTRALSMNSIEIISLLDAYQADSDKEQQDLAFIRDFVQRQPRFHQRDTAEGHLTASAWISNRERTQAVLLHHGKLDIWVQPGGHIEDDDSLPAASLREAREETGITGLELVQPEIFDIDIHEIPARKTEPAHLHLDIRFWFEADQEALVLSDESHDLRWLTWSEIHQLTDEESVLRMVRKSLRES</sequence>
<accession>A0A0C5VDB8</accession>
<evidence type="ECO:0000313" key="2">
    <source>
        <dbReference type="EMBL" id="AJQ92537.1"/>
    </source>
</evidence>
<dbReference type="Gene3D" id="3.90.79.10">
    <property type="entry name" value="Nucleoside Triphosphate Pyrophosphohydrolase"/>
    <property type="match status" value="1"/>
</dbReference>
<dbReference type="AlphaFoldDB" id="A0A0C5VDB8"/>
<dbReference type="GO" id="GO:0016787">
    <property type="term" value="F:hydrolase activity"/>
    <property type="evidence" value="ECO:0007669"/>
    <property type="project" value="UniProtKB-KW"/>
</dbReference>
<dbReference type="CDD" id="cd03674">
    <property type="entry name" value="NUDIX_Hydrolase"/>
    <property type="match status" value="1"/>
</dbReference>